<reference evidence="10" key="1">
    <citation type="submission" date="2021-03" db="EMBL/GenBank/DDBJ databases">
        <authorList>
            <person name="Tagirdzhanova G."/>
        </authorList>
    </citation>
    <scope>NUCLEOTIDE SEQUENCE</scope>
</reference>
<evidence type="ECO:0000313" key="11">
    <source>
        <dbReference type="Proteomes" id="UP000664169"/>
    </source>
</evidence>
<evidence type="ECO:0008006" key="12">
    <source>
        <dbReference type="Google" id="ProtNLM"/>
    </source>
</evidence>
<sequence length="493" mass="53567">MTTRPSQSLFEAFQATTTTSTTPPPPPPSIEAIDPAAYTKPFIDFISNNPTVYHAVNHFEHRLDSAGFSKLSERDTWDLKLGGKYYFNRNSSGLIAFKIGKGYKPGNGAVIIAAHIDALTAKVKPISSKPVKNGFQQVGVAQYGGALNQTWWDRDLSIGGRVFVKDSKGKIHEKLVRLDWPVARIPTIAPHFGLRAEGQSNQETRMVPIIGLDNSDLESKDYPLAGVNSFIAAHPPSLVKAIAGELSISDYSTIINWDLEMYDSQPAQLGGLNKEFIFAGRVDDKLCSFAALEALIADTSDTTSGTISIAGLFDDEEVGSKLRQGANSNFLPSTIERIIESFADKSSTSTNLLYQTYANSFMVSADVCHAYNPNYDDVYLKDHTPRLNVGVAVSFDSNAHMTTDGVSSTIFNRIAEKSGSQVQVFQIRNDSRSGGTVGPMLSSKTGIRAIDAGIPQLSMHSIRATTGSLDPGLGVKLFKGVYEHFHAVDQEFV</sequence>
<accession>A0A8H3EB77</accession>
<dbReference type="NCBIfam" id="NF002759">
    <property type="entry name" value="PRK02813.1"/>
    <property type="match status" value="1"/>
</dbReference>
<evidence type="ECO:0000256" key="1">
    <source>
        <dbReference type="ARBA" id="ARBA00001947"/>
    </source>
</evidence>
<dbReference type="FunFam" id="2.30.250.10:FF:000001">
    <property type="entry name" value="Aspartyl aminopeptidase 1"/>
    <property type="match status" value="1"/>
</dbReference>
<evidence type="ECO:0000256" key="8">
    <source>
        <dbReference type="ARBA" id="ARBA00023049"/>
    </source>
</evidence>
<keyword evidence="8 9" id="KW-0482">Metalloprotease</keyword>
<protein>
    <recommendedName>
        <fullName evidence="12">Aspartyl aminopeptidase</fullName>
    </recommendedName>
</protein>
<dbReference type="EMBL" id="CAJPDQ010000001">
    <property type="protein sequence ID" value="CAF9903289.1"/>
    <property type="molecule type" value="Genomic_DNA"/>
</dbReference>
<dbReference type="Pfam" id="PF02127">
    <property type="entry name" value="Peptidase_M18"/>
    <property type="match status" value="1"/>
</dbReference>
<dbReference type="GO" id="GO:0008270">
    <property type="term" value="F:zinc ion binding"/>
    <property type="evidence" value="ECO:0007669"/>
    <property type="project" value="InterPro"/>
</dbReference>
<keyword evidence="6 9" id="KW-0378">Hydrolase</keyword>
<dbReference type="PANTHER" id="PTHR28570">
    <property type="entry name" value="ASPARTYL AMINOPEPTIDASE"/>
    <property type="match status" value="1"/>
</dbReference>
<keyword evidence="7 9" id="KW-0862">Zinc</keyword>
<dbReference type="InterPro" id="IPR001948">
    <property type="entry name" value="Peptidase_M18"/>
</dbReference>
<dbReference type="Gene3D" id="2.30.250.10">
    <property type="entry name" value="Aminopeptidase i, Domain 2"/>
    <property type="match status" value="1"/>
</dbReference>
<evidence type="ECO:0000256" key="7">
    <source>
        <dbReference type="ARBA" id="ARBA00022833"/>
    </source>
</evidence>
<keyword evidence="5 9" id="KW-0479">Metal-binding</keyword>
<keyword evidence="3 9" id="KW-0031">Aminopeptidase</keyword>
<dbReference type="GO" id="GO:0070006">
    <property type="term" value="F:metalloaminopeptidase activity"/>
    <property type="evidence" value="ECO:0007669"/>
    <property type="project" value="TreeGrafter"/>
</dbReference>
<keyword evidence="4 9" id="KW-0645">Protease</keyword>
<dbReference type="CDD" id="cd05658">
    <property type="entry name" value="M18_DAP"/>
    <property type="match status" value="1"/>
</dbReference>
<proteinExistence type="inferred from homology"/>
<evidence type="ECO:0000256" key="5">
    <source>
        <dbReference type="ARBA" id="ARBA00022723"/>
    </source>
</evidence>
<comment type="cofactor">
    <cofactor evidence="1">
        <name>Zn(2+)</name>
        <dbReference type="ChEBI" id="CHEBI:29105"/>
    </cofactor>
</comment>
<dbReference type="OrthoDB" id="9880441at2759"/>
<dbReference type="AlphaFoldDB" id="A0A8H3EB77"/>
<dbReference type="SUPFAM" id="SSF101821">
    <property type="entry name" value="Aminopeptidase/glucanase lid domain"/>
    <property type="match status" value="1"/>
</dbReference>
<evidence type="ECO:0000256" key="9">
    <source>
        <dbReference type="RuleBase" id="RU004386"/>
    </source>
</evidence>
<evidence type="ECO:0000313" key="10">
    <source>
        <dbReference type="EMBL" id="CAF9903289.1"/>
    </source>
</evidence>
<evidence type="ECO:0000256" key="4">
    <source>
        <dbReference type="ARBA" id="ARBA00022670"/>
    </source>
</evidence>
<dbReference type="SUPFAM" id="SSF53187">
    <property type="entry name" value="Zn-dependent exopeptidases"/>
    <property type="match status" value="1"/>
</dbReference>
<evidence type="ECO:0000256" key="3">
    <source>
        <dbReference type="ARBA" id="ARBA00022438"/>
    </source>
</evidence>
<comment type="similarity">
    <text evidence="2 9">Belongs to the peptidase M18 family.</text>
</comment>
<evidence type="ECO:0000256" key="6">
    <source>
        <dbReference type="ARBA" id="ARBA00022801"/>
    </source>
</evidence>
<gene>
    <name evidence="10" type="ORF">GOMPHAMPRED_000173</name>
</gene>
<dbReference type="GO" id="GO:0006508">
    <property type="term" value="P:proteolysis"/>
    <property type="evidence" value="ECO:0007669"/>
    <property type="project" value="UniProtKB-KW"/>
</dbReference>
<evidence type="ECO:0000256" key="2">
    <source>
        <dbReference type="ARBA" id="ARBA00008290"/>
    </source>
</evidence>
<organism evidence="10 11">
    <name type="scientific">Gomphillus americanus</name>
    <dbReference type="NCBI Taxonomy" id="1940652"/>
    <lineage>
        <taxon>Eukaryota</taxon>
        <taxon>Fungi</taxon>
        <taxon>Dikarya</taxon>
        <taxon>Ascomycota</taxon>
        <taxon>Pezizomycotina</taxon>
        <taxon>Lecanoromycetes</taxon>
        <taxon>OSLEUM clade</taxon>
        <taxon>Ostropomycetidae</taxon>
        <taxon>Ostropales</taxon>
        <taxon>Graphidaceae</taxon>
        <taxon>Gomphilloideae</taxon>
        <taxon>Gomphillus</taxon>
    </lineage>
</organism>
<dbReference type="Gene3D" id="3.40.630.10">
    <property type="entry name" value="Zn peptidases"/>
    <property type="match status" value="1"/>
</dbReference>
<dbReference type="InterPro" id="IPR023358">
    <property type="entry name" value="Peptidase_M18_dom2"/>
</dbReference>
<dbReference type="PRINTS" id="PR00932">
    <property type="entry name" value="AMINO1PTASE"/>
</dbReference>
<comment type="caution">
    <text evidence="10">The sequence shown here is derived from an EMBL/GenBank/DDBJ whole genome shotgun (WGS) entry which is preliminary data.</text>
</comment>
<name>A0A8H3EB77_9LECA</name>
<dbReference type="Proteomes" id="UP000664169">
    <property type="component" value="Unassembled WGS sequence"/>
</dbReference>
<dbReference type="PANTHER" id="PTHR28570:SF4">
    <property type="entry name" value="VACUOLAR AMINOPEPTIDASE 1"/>
    <property type="match status" value="1"/>
</dbReference>
<keyword evidence="11" id="KW-1185">Reference proteome</keyword>
<dbReference type="GO" id="GO:0000324">
    <property type="term" value="C:fungal-type vacuole"/>
    <property type="evidence" value="ECO:0007669"/>
    <property type="project" value="TreeGrafter"/>
</dbReference>